<evidence type="ECO:0000256" key="1">
    <source>
        <dbReference type="SAM" id="MobiDB-lite"/>
    </source>
</evidence>
<feature type="compositionally biased region" description="Low complexity" evidence="1">
    <location>
        <begin position="30"/>
        <end position="41"/>
    </location>
</feature>
<organism evidence="2">
    <name type="scientific">Myoviridae sp. ctzwE5</name>
    <dbReference type="NCBI Taxonomy" id="2825214"/>
    <lineage>
        <taxon>Viruses</taxon>
        <taxon>Duplodnaviria</taxon>
        <taxon>Heunggongvirae</taxon>
        <taxon>Uroviricota</taxon>
        <taxon>Caudoviricetes</taxon>
    </lineage>
</organism>
<protein>
    <submittedName>
        <fullName evidence="2">Uncharacterized protein</fullName>
    </submittedName>
</protein>
<dbReference type="EMBL" id="BK015525">
    <property type="protein sequence ID" value="DAE11110.1"/>
    <property type="molecule type" value="Genomic_DNA"/>
</dbReference>
<evidence type="ECO:0000313" key="2">
    <source>
        <dbReference type="EMBL" id="DAE11110.1"/>
    </source>
</evidence>
<sequence length="476" mass="51012">MVKAKAEITISRIIDIDKVTRYYLLQSSTATAPSKPTSNPPDGNWKTTEPSYTSGSTNTLYFVDLTVMTNGSFSYSAVSKSSSYEAAKEAWNKANNAQNTANNAAKTATNYLKGSEDGLVVGNMTDEILGSNVLIDPDSVNIRDGDTILARYSEKKIELGLNSADAVIEMCGGVGLITSQVVEESEFSTGITKALSIESDYIKMDKARTIELDTNTLYGTNADNEEEQSSSYITLNSGKASSGLHDSTFIMGGLISGGDLGAFIHGNIGELDGAVLTTRVDGINKSTDITISHSSTDAIVDYDGMTIESCDVVRFQSNINNEYCIGVGVGGGGVNRGIHDTWEDHWMLYCDANDMYFQAPKTSKIKPYYRAGDSIQLYYQGAGFVTSDGKYVVFTLPINKPIDASNVVASSVSGFIGRSNGKYTHGSTSSTYVKPASYEAVINGNAVRVSMNFKNNTNVTNNAAIGVTWSGKITFS</sequence>
<accession>A0A8S5PVN4</accession>
<reference evidence="2" key="1">
    <citation type="journal article" date="2021" name="Proc. Natl. Acad. Sci. U.S.A.">
        <title>A Catalog of Tens of Thousands of Viruses from Human Metagenomes Reveals Hidden Associations with Chronic Diseases.</title>
        <authorList>
            <person name="Tisza M.J."/>
            <person name="Buck C.B."/>
        </authorList>
    </citation>
    <scope>NUCLEOTIDE SEQUENCE</scope>
    <source>
        <strain evidence="2">CtzwE5</strain>
    </source>
</reference>
<feature type="region of interest" description="Disordered" evidence="1">
    <location>
        <begin position="30"/>
        <end position="51"/>
    </location>
</feature>
<name>A0A8S5PVN4_9CAUD</name>
<proteinExistence type="predicted"/>